<protein>
    <submittedName>
        <fullName evidence="1">Uncharacterized protein</fullName>
    </submittedName>
</protein>
<dbReference type="Proteomes" id="UP000287171">
    <property type="component" value="Unassembled WGS sequence"/>
</dbReference>
<dbReference type="RefSeq" id="WP_126627377.1">
    <property type="nucleotide sequence ID" value="NZ_BIFT01000001.1"/>
</dbReference>
<accession>A0A402B6L0</accession>
<organism evidence="1 2">
    <name type="scientific">Dictyobacter alpinus</name>
    <dbReference type="NCBI Taxonomy" id="2014873"/>
    <lineage>
        <taxon>Bacteria</taxon>
        <taxon>Bacillati</taxon>
        <taxon>Chloroflexota</taxon>
        <taxon>Ktedonobacteria</taxon>
        <taxon>Ktedonobacterales</taxon>
        <taxon>Dictyobacteraceae</taxon>
        <taxon>Dictyobacter</taxon>
    </lineage>
</organism>
<reference evidence="2" key="1">
    <citation type="submission" date="2018-12" db="EMBL/GenBank/DDBJ databases">
        <title>Tengunoibacter tsumagoiensis gen. nov., sp. nov., Dictyobacter kobayashii sp. nov., D. alpinus sp. nov., and D. joshuensis sp. nov. and description of Dictyobacteraceae fam. nov. within the order Ktedonobacterales isolated from Tengu-no-mugimeshi.</title>
        <authorList>
            <person name="Wang C.M."/>
            <person name="Zheng Y."/>
            <person name="Sakai Y."/>
            <person name="Toyoda A."/>
            <person name="Minakuchi Y."/>
            <person name="Abe K."/>
            <person name="Yokota A."/>
            <person name="Yabe S."/>
        </authorList>
    </citation>
    <scope>NUCLEOTIDE SEQUENCE [LARGE SCALE GENOMIC DNA]</scope>
    <source>
        <strain evidence="2">Uno16</strain>
    </source>
</reference>
<keyword evidence="2" id="KW-1185">Reference proteome</keyword>
<proteinExistence type="predicted"/>
<sequence length="98" mass="10765">MYCTIDWLASLTPEMTMVPADTVFLHNQQQRSLTAIYPHIPGLLFSSPDTLVDLAIRVLSLSADQETVAQHTQSSPEINAVEADVSTLDTDFALFLDA</sequence>
<dbReference type="AlphaFoldDB" id="A0A402B6L0"/>
<evidence type="ECO:0000313" key="2">
    <source>
        <dbReference type="Proteomes" id="UP000287171"/>
    </source>
</evidence>
<name>A0A402B6L0_9CHLR</name>
<gene>
    <name evidence="1" type="ORF">KDA_24690</name>
</gene>
<evidence type="ECO:0000313" key="1">
    <source>
        <dbReference type="EMBL" id="GCE26985.1"/>
    </source>
</evidence>
<comment type="caution">
    <text evidence="1">The sequence shown here is derived from an EMBL/GenBank/DDBJ whole genome shotgun (WGS) entry which is preliminary data.</text>
</comment>
<dbReference type="EMBL" id="BIFT01000001">
    <property type="protein sequence ID" value="GCE26985.1"/>
    <property type="molecule type" value="Genomic_DNA"/>
</dbReference>
<dbReference type="OrthoDB" id="9941194at2"/>